<dbReference type="RefSeq" id="WP_190403411.1">
    <property type="nucleotide sequence ID" value="NZ_JACJQB010000018.1"/>
</dbReference>
<name>A0ABR7ZXN5_9CYAN</name>
<keyword evidence="2" id="KW-1185">Reference proteome</keyword>
<accession>A0ABR7ZXN5</accession>
<evidence type="ECO:0008006" key="3">
    <source>
        <dbReference type="Google" id="ProtNLM"/>
    </source>
</evidence>
<comment type="caution">
    <text evidence="1">The sequence shown here is derived from an EMBL/GenBank/DDBJ whole genome shotgun (WGS) entry which is preliminary data.</text>
</comment>
<evidence type="ECO:0000313" key="1">
    <source>
        <dbReference type="EMBL" id="MBD2188560.1"/>
    </source>
</evidence>
<gene>
    <name evidence="1" type="ORF">H6F41_10425</name>
</gene>
<proteinExistence type="predicted"/>
<dbReference type="Proteomes" id="UP000642094">
    <property type="component" value="Unassembled WGS sequence"/>
</dbReference>
<reference evidence="1 2" key="1">
    <citation type="journal article" date="2020" name="ISME J.">
        <title>Comparative genomics reveals insights into cyanobacterial evolution and habitat adaptation.</title>
        <authorList>
            <person name="Chen M.Y."/>
            <person name="Teng W.K."/>
            <person name="Zhao L."/>
            <person name="Hu C.X."/>
            <person name="Zhou Y.K."/>
            <person name="Han B.P."/>
            <person name="Song L.R."/>
            <person name="Shu W.S."/>
        </authorList>
    </citation>
    <scope>NUCLEOTIDE SEQUENCE [LARGE SCALE GENOMIC DNA]</scope>
    <source>
        <strain evidence="1 2">FACHB-723</strain>
    </source>
</reference>
<sequence>MQHLDIEEQELLESIENDEWVSIANKQEELSRFQNMAKQQILKQNIELQMSTQDSDKIYSLANQLGISVSSFVQDIVHKYLQGELVEKR</sequence>
<protein>
    <recommendedName>
        <fullName evidence="3">Antitoxin</fullName>
    </recommendedName>
</protein>
<organism evidence="1 2">
    <name type="scientific">Pseudanabaena mucicola FACHB-723</name>
    <dbReference type="NCBI Taxonomy" id="2692860"/>
    <lineage>
        <taxon>Bacteria</taxon>
        <taxon>Bacillati</taxon>
        <taxon>Cyanobacteriota</taxon>
        <taxon>Cyanophyceae</taxon>
        <taxon>Pseudanabaenales</taxon>
        <taxon>Pseudanabaenaceae</taxon>
        <taxon>Pseudanabaena</taxon>
    </lineage>
</organism>
<dbReference type="EMBL" id="JACJQB010000018">
    <property type="protein sequence ID" value="MBD2188560.1"/>
    <property type="molecule type" value="Genomic_DNA"/>
</dbReference>
<evidence type="ECO:0000313" key="2">
    <source>
        <dbReference type="Proteomes" id="UP000642094"/>
    </source>
</evidence>